<feature type="domain" description="Protein kinase" evidence="6">
    <location>
        <begin position="14"/>
        <end position="291"/>
    </location>
</feature>
<evidence type="ECO:0000256" key="5">
    <source>
        <dbReference type="RuleBase" id="RU000304"/>
    </source>
</evidence>
<evidence type="ECO:0000256" key="2">
    <source>
        <dbReference type="ARBA" id="ARBA00022741"/>
    </source>
</evidence>
<dbReference type="PRINTS" id="PR00109">
    <property type="entry name" value="TYRKINASE"/>
</dbReference>
<dbReference type="InterPro" id="IPR008271">
    <property type="entry name" value="Ser/Thr_kinase_AS"/>
</dbReference>
<dbReference type="Proteomes" id="UP001470230">
    <property type="component" value="Unassembled WGS sequence"/>
</dbReference>
<dbReference type="InterPro" id="IPR017441">
    <property type="entry name" value="Protein_kinase_ATP_BS"/>
</dbReference>
<dbReference type="InterPro" id="IPR011009">
    <property type="entry name" value="Kinase-like_dom_sf"/>
</dbReference>
<reference evidence="7 8" key="1">
    <citation type="submission" date="2024-04" db="EMBL/GenBank/DDBJ databases">
        <title>Tritrichomonas musculus Genome.</title>
        <authorList>
            <person name="Alves-Ferreira E."/>
            <person name="Grigg M."/>
            <person name="Lorenzi H."/>
            <person name="Galac M."/>
        </authorList>
    </citation>
    <scope>NUCLEOTIDE SEQUENCE [LARGE SCALE GENOMIC DNA]</scope>
    <source>
        <strain evidence="7 8">EAF2021</strain>
    </source>
</reference>
<comment type="similarity">
    <text evidence="5">Belongs to the protein kinase superfamily.</text>
</comment>
<evidence type="ECO:0000256" key="1">
    <source>
        <dbReference type="ARBA" id="ARBA00022527"/>
    </source>
</evidence>
<dbReference type="CDD" id="cd13999">
    <property type="entry name" value="STKc_MAP3K-like"/>
    <property type="match status" value="1"/>
</dbReference>
<dbReference type="Gene3D" id="1.10.510.10">
    <property type="entry name" value="Transferase(Phosphotransferase) domain 1"/>
    <property type="match status" value="1"/>
</dbReference>
<proteinExistence type="inferred from homology"/>
<name>A0ABR2H1U9_9EUKA</name>
<dbReference type="InterPro" id="IPR000719">
    <property type="entry name" value="Prot_kinase_dom"/>
</dbReference>
<gene>
    <name evidence="7" type="ORF">M9Y10_031128</name>
</gene>
<sequence>MDFKGVFFDHKDFTLTDQKIGKGSFGTVYIAENNSNHNQYAAKVIKVKDEIDGNDQVLIMRESTILSRLKHPSIVKFLGVNFRSLKDPSKFQPTIITEYLPNKSLKIILDKEKQSIADPDWSPSKKYICLLGVADAMRYLHDHGILHRDLKPENILMDENYYPRVCDFGLSRCFPGSLNQSMHLSITGQIGTPLYMAPEIINGNDYNSSVDVYAFAILAYEIMTGKEPFYELGKNLNPFLLFKKIESGERPTFKDDVSEKMKNLISRCWDQNPSERPSFKEIFKLLSEDFSYSAESIDEDEINEYLDLLKSNNKTNDKKEDNKVKIEEMNPNFVEILDSLKSELNDIEDLNEFFLFACESGNALFVEYLLSNGMVDVNTLLVSFLMF</sequence>
<protein>
    <recommendedName>
        <fullName evidence="6">Protein kinase domain-containing protein</fullName>
    </recommendedName>
</protein>
<keyword evidence="8" id="KW-1185">Reference proteome</keyword>
<feature type="binding site" evidence="4">
    <location>
        <position position="43"/>
    </location>
    <ligand>
        <name>ATP</name>
        <dbReference type="ChEBI" id="CHEBI:30616"/>
    </ligand>
</feature>
<dbReference type="PANTHER" id="PTHR44329">
    <property type="entry name" value="SERINE/THREONINE-PROTEIN KINASE TNNI3K-RELATED"/>
    <property type="match status" value="1"/>
</dbReference>
<keyword evidence="1 5" id="KW-0808">Transferase</keyword>
<organism evidence="7 8">
    <name type="scientific">Tritrichomonas musculus</name>
    <dbReference type="NCBI Taxonomy" id="1915356"/>
    <lineage>
        <taxon>Eukaryota</taxon>
        <taxon>Metamonada</taxon>
        <taxon>Parabasalia</taxon>
        <taxon>Tritrichomonadida</taxon>
        <taxon>Tritrichomonadidae</taxon>
        <taxon>Tritrichomonas</taxon>
    </lineage>
</organism>
<evidence type="ECO:0000256" key="4">
    <source>
        <dbReference type="PROSITE-ProRule" id="PRU10141"/>
    </source>
</evidence>
<dbReference type="InterPro" id="IPR001245">
    <property type="entry name" value="Ser-Thr/Tyr_kinase_cat_dom"/>
</dbReference>
<evidence type="ECO:0000313" key="7">
    <source>
        <dbReference type="EMBL" id="KAK8840184.1"/>
    </source>
</evidence>
<dbReference type="SMART" id="SM00220">
    <property type="entry name" value="S_TKc"/>
    <property type="match status" value="1"/>
</dbReference>
<evidence type="ECO:0000256" key="3">
    <source>
        <dbReference type="ARBA" id="ARBA00022840"/>
    </source>
</evidence>
<keyword evidence="1 5" id="KW-0418">Kinase</keyword>
<accession>A0ABR2H1U9</accession>
<comment type="caution">
    <text evidence="7">The sequence shown here is derived from an EMBL/GenBank/DDBJ whole genome shotgun (WGS) entry which is preliminary data.</text>
</comment>
<dbReference type="Pfam" id="PF00069">
    <property type="entry name" value="Pkinase"/>
    <property type="match status" value="1"/>
</dbReference>
<dbReference type="PROSITE" id="PS00107">
    <property type="entry name" value="PROTEIN_KINASE_ATP"/>
    <property type="match status" value="1"/>
</dbReference>
<dbReference type="EMBL" id="JAPFFF010000048">
    <property type="protein sequence ID" value="KAK8840184.1"/>
    <property type="molecule type" value="Genomic_DNA"/>
</dbReference>
<dbReference type="SUPFAM" id="SSF56112">
    <property type="entry name" value="Protein kinase-like (PK-like)"/>
    <property type="match status" value="1"/>
</dbReference>
<evidence type="ECO:0000313" key="8">
    <source>
        <dbReference type="Proteomes" id="UP001470230"/>
    </source>
</evidence>
<evidence type="ECO:0000259" key="6">
    <source>
        <dbReference type="PROSITE" id="PS50011"/>
    </source>
</evidence>
<dbReference type="PROSITE" id="PS50011">
    <property type="entry name" value="PROTEIN_KINASE_DOM"/>
    <property type="match status" value="1"/>
</dbReference>
<dbReference type="InterPro" id="IPR051681">
    <property type="entry name" value="Ser/Thr_Kinases-Pseudokinases"/>
</dbReference>
<dbReference type="PANTHER" id="PTHR44329:SF214">
    <property type="entry name" value="PROTEIN KINASE DOMAIN-CONTAINING PROTEIN"/>
    <property type="match status" value="1"/>
</dbReference>
<keyword evidence="1 5" id="KW-0723">Serine/threonine-protein kinase</keyword>
<keyword evidence="3 4" id="KW-0067">ATP-binding</keyword>
<keyword evidence="2 4" id="KW-0547">Nucleotide-binding</keyword>
<dbReference type="PROSITE" id="PS00108">
    <property type="entry name" value="PROTEIN_KINASE_ST"/>
    <property type="match status" value="1"/>
</dbReference>